<reference evidence="2" key="1">
    <citation type="journal article" date="2022" name="Mol. Ecol. Resour.">
        <title>The genomes of chicory, endive, great burdock and yacon provide insights into Asteraceae palaeo-polyploidization history and plant inulin production.</title>
        <authorList>
            <person name="Fan W."/>
            <person name="Wang S."/>
            <person name="Wang H."/>
            <person name="Wang A."/>
            <person name="Jiang F."/>
            <person name="Liu H."/>
            <person name="Zhao H."/>
            <person name="Xu D."/>
            <person name="Zhang Y."/>
        </authorList>
    </citation>
    <scope>NUCLEOTIDE SEQUENCE [LARGE SCALE GENOMIC DNA]</scope>
    <source>
        <strain evidence="2">cv. Punajuju</strain>
    </source>
</reference>
<reference evidence="1 2" key="2">
    <citation type="journal article" date="2022" name="Mol. Ecol. Resour.">
        <title>The genomes of chicory, endive, great burdock and yacon provide insights into Asteraceae paleo-polyploidization history and plant inulin production.</title>
        <authorList>
            <person name="Fan W."/>
            <person name="Wang S."/>
            <person name="Wang H."/>
            <person name="Wang A."/>
            <person name="Jiang F."/>
            <person name="Liu H."/>
            <person name="Zhao H."/>
            <person name="Xu D."/>
            <person name="Zhang Y."/>
        </authorList>
    </citation>
    <scope>NUCLEOTIDE SEQUENCE [LARGE SCALE GENOMIC DNA]</scope>
    <source>
        <strain evidence="2">cv. Punajuju</strain>
        <tissue evidence="1">Leaves</tissue>
    </source>
</reference>
<accession>A0ACB9BLN0</accession>
<dbReference type="Proteomes" id="UP001055811">
    <property type="component" value="Linkage Group LG06"/>
</dbReference>
<evidence type="ECO:0000313" key="2">
    <source>
        <dbReference type="Proteomes" id="UP001055811"/>
    </source>
</evidence>
<dbReference type="EMBL" id="CM042014">
    <property type="protein sequence ID" value="KAI3722929.1"/>
    <property type="molecule type" value="Genomic_DNA"/>
</dbReference>
<protein>
    <submittedName>
        <fullName evidence="1">Uncharacterized protein</fullName>
    </submittedName>
</protein>
<organism evidence="1 2">
    <name type="scientific">Cichorium intybus</name>
    <name type="common">Chicory</name>
    <dbReference type="NCBI Taxonomy" id="13427"/>
    <lineage>
        <taxon>Eukaryota</taxon>
        <taxon>Viridiplantae</taxon>
        <taxon>Streptophyta</taxon>
        <taxon>Embryophyta</taxon>
        <taxon>Tracheophyta</taxon>
        <taxon>Spermatophyta</taxon>
        <taxon>Magnoliopsida</taxon>
        <taxon>eudicotyledons</taxon>
        <taxon>Gunneridae</taxon>
        <taxon>Pentapetalae</taxon>
        <taxon>asterids</taxon>
        <taxon>campanulids</taxon>
        <taxon>Asterales</taxon>
        <taxon>Asteraceae</taxon>
        <taxon>Cichorioideae</taxon>
        <taxon>Cichorieae</taxon>
        <taxon>Cichoriinae</taxon>
        <taxon>Cichorium</taxon>
    </lineage>
</organism>
<evidence type="ECO:0000313" key="1">
    <source>
        <dbReference type="EMBL" id="KAI3722929.1"/>
    </source>
</evidence>
<name>A0ACB9BLN0_CICIN</name>
<proteinExistence type="predicted"/>
<comment type="caution">
    <text evidence="1">The sequence shown here is derived from an EMBL/GenBank/DDBJ whole genome shotgun (WGS) entry which is preliminary data.</text>
</comment>
<sequence length="165" mass="19097">MTGGRSVEIWLQFTSKSFQEAYDFYLECLAEKYKDNPSETHDVPELWKQSIYKMIGCRRGDQIFGIGQSDPYYTVPGSFSSASGSTSDAQSQQEILSLRVQVKNLQQSQVQMVDNFQQQQQQMEQRIEQQIEPILKRSQYEFEKNGRKDATNESTWSGSFLDVCF</sequence>
<gene>
    <name evidence="1" type="ORF">L2E82_34146</name>
</gene>
<keyword evidence="2" id="KW-1185">Reference proteome</keyword>